<dbReference type="PANTHER" id="PTHR37984:SF9">
    <property type="entry name" value="INTEGRASE CATALYTIC DOMAIN-CONTAINING PROTEIN"/>
    <property type="match status" value="1"/>
</dbReference>
<protein>
    <recommendedName>
        <fullName evidence="1">Integrase catalytic domain-containing protein</fullName>
    </recommendedName>
</protein>
<proteinExistence type="predicted"/>
<dbReference type="InterPro" id="IPR050951">
    <property type="entry name" value="Retrovirus_Pol_polyprotein"/>
</dbReference>
<dbReference type="PROSITE" id="PS50994">
    <property type="entry name" value="INTEGRASE"/>
    <property type="match status" value="1"/>
</dbReference>
<dbReference type="InterPro" id="IPR001584">
    <property type="entry name" value="Integrase_cat-core"/>
</dbReference>
<dbReference type="Pfam" id="PF00665">
    <property type="entry name" value="rve"/>
    <property type="match status" value="1"/>
</dbReference>
<dbReference type="AlphaFoldDB" id="A0A1X7U3E4"/>
<dbReference type="InterPro" id="IPR036397">
    <property type="entry name" value="RNaseH_sf"/>
</dbReference>
<dbReference type="SUPFAM" id="SSF53098">
    <property type="entry name" value="Ribonuclease H-like"/>
    <property type="match status" value="1"/>
</dbReference>
<evidence type="ECO:0000259" key="1">
    <source>
        <dbReference type="PROSITE" id="PS50994"/>
    </source>
</evidence>
<dbReference type="InParanoid" id="A0A1X7U3E4"/>
<dbReference type="PANTHER" id="PTHR37984">
    <property type="entry name" value="PROTEIN CBG26694"/>
    <property type="match status" value="1"/>
</dbReference>
<organism evidence="2">
    <name type="scientific">Amphimedon queenslandica</name>
    <name type="common">Sponge</name>
    <dbReference type="NCBI Taxonomy" id="400682"/>
    <lineage>
        <taxon>Eukaryota</taxon>
        <taxon>Metazoa</taxon>
        <taxon>Porifera</taxon>
        <taxon>Demospongiae</taxon>
        <taxon>Heteroscleromorpha</taxon>
        <taxon>Haplosclerida</taxon>
        <taxon>Niphatidae</taxon>
        <taxon>Amphimedon</taxon>
    </lineage>
</organism>
<dbReference type="GO" id="GO:0015074">
    <property type="term" value="P:DNA integration"/>
    <property type="evidence" value="ECO:0007669"/>
    <property type="project" value="InterPro"/>
</dbReference>
<reference evidence="2" key="1">
    <citation type="submission" date="2017-05" db="UniProtKB">
        <authorList>
            <consortium name="EnsemblMetazoa"/>
        </authorList>
    </citation>
    <scope>IDENTIFICATION</scope>
</reference>
<dbReference type="EnsemblMetazoa" id="Aqu2.1.22183_001">
    <property type="protein sequence ID" value="Aqu2.1.22183_001"/>
    <property type="gene ID" value="Aqu2.1.22183"/>
</dbReference>
<feature type="domain" description="Integrase catalytic" evidence="1">
    <location>
        <begin position="1"/>
        <end position="89"/>
    </location>
</feature>
<dbReference type="Gene3D" id="3.30.420.10">
    <property type="entry name" value="Ribonuclease H-like superfamily/Ribonuclease H"/>
    <property type="match status" value="1"/>
</dbReference>
<dbReference type="GO" id="GO:0003676">
    <property type="term" value="F:nucleic acid binding"/>
    <property type="evidence" value="ECO:0007669"/>
    <property type="project" value="InterPro"/>
</dbReference>
<evidence type="ECO:0000313" key="2">
    <source>
        <dbReference type="EnsemblMetazoa" id="Aqu2.1.22183_001"/>
    </source>
</evidence>
<dbReference type="InterPro" id="IPR012337">
    <property type="entry name" value="RNaseH-like_sf"/>
</dbReference>
<accession>A0A1X7U3E4</accession>
<dbReference type="eggNOG" id="KOG0017">
    <property type="taxonomic scope" value="Eukaryota"/>
</dbReference>
<sequence length="89" mass="9969">MQKAKSYLVIVDYFSRYIEVQPLSSTTSASLISSRKSIFSRHGIPDTLMSDNSPQFVSKEMSQFAKAYGFIQVTSSPHYPQSNGLVERA</sequence>
<dbReference type="OMA" id="ANTWGFT"/>
<name>A0A1X7U3E4_AMPQE</name>